<dbReference type="InterPro" id="IPR036300">
    <property type="entry name" value="MIR_dom_sf"/>
</dbReference>
<sequence>QLLDQISLESIKSPGHYFHSSKGFKIGPESRPTFVSELNLGVEQTGFTIIKSHGFSGDHETYARGGQFVQLFHKELEAYVVAEGLFDQDVTEDVHLRIREIDQLNPRTLHSSTSAVTYWQVEPESTVLDGEGADLGPAVPVPARHTLGKYLCVKQASEAYSVTLTEDATDPHTVFKMHPVLQDSPELKFESYARIEHVITGCWLHAIKDKSYQRKEFLNMEDEKSMRALRWDGGELREITCCFDRRYDDAYTIQKVDSEHVMNFNFVAGVVPTLQDLIDARQIGRPLTSKETFRICHALRELRNFMLVNGEPCKARQKLLRNLRVIDLLVTLLKFPLKAVQDEHNLTKVFSEAYDILHTYMMGNSRKNALYFAKYIEFFQTQMVDKVNKPFA</sequence>
<evidence type="ECO:0000313" key="3">
    <source>
        <dbReference type="WBParaSite" id="maker-uti_cns_0012907-snap-gene-0.2-mRNA-1"/>
    </source>
</evidence>
<evidence type="ECO:0000313" key="2">
    <source>
        <dbReference type="Proteomes" id="UP000095280"/>
    </source>
</evidence>
<reference evidence="3" key="1">
    <citation type="submission" date="2016-11" db="UniProtKB">
        <authorList>
            <consortium name="WormBaseParasite"/>
        </authorList>
    </citation>
    <scope>IDENTIFICATION</scope>
</reference>
<keyword evidence="2" id="KW-1185">Reference proteome</keyword>
<dbReference type="SUPFAM" id="SSF82109">
    <property type="entry name" value="MIR domain"/>
    <property type="match status" value="1"/>
</dbReference>
<dbReference type="Gene3D" id="1.25.10.30">
    <property type="entry name" value="IP3 receptor type 1 binding core, RIH domain"/>
    <property type="match status" value="1"/>
</dbReference>
<dbReference type="Pfam" id="PF01365">
    <property type="entry name" value="RYDR_ITPR"/>
    <property type="match status" value="1"/>
</dbReference>
<dbReference type="Proteomes" id="UP000095280">
    <property type="component" value="Unplaced"/>
</dbReference>
<organism evidence="2 3">
    <name type="scientific">Macrostomum lignano</name>
    <dbReference type="NCBI Taxonomy" id="282301"/>
    <lineage>
        <taxon>Eukaryota</taxon>
        <taxon>Metazoa</taxon>
        <taxon>Spiralia</taxon>
        <taxon>Lophotrochozoa</taxon>
        <taxon>Platyhelminthes</taxon>
        <taxon>Rhabditophora</taxon>
        <taxon>Macrostomorpha</taxon>
        <taxon>Macrostomida</taxon>
        <taxon>Macrostomidae</taxon>
        <taxon>Macrostomum</taxon>
    </lineage>
</organism>
<proteinExistence type="predicted"/>
<dbReference type="CDD" id="cd23280">
    <property type="entry name" value="beta-trefoil_MIR_itr-1-like"/>
    <property type="match status" value="1"/>
</dbReference>
<protein>
    <submittedName>
        <fullName evidence="3">RYDR_ITPR domain-containing protein</fullName>
    </submittedName>
</protein>
<dbReference type="InterPro" id="IPR000699">
    <property type="entry name" value="RIH_dom"/>
</dbReference>
<dbReference type="GO" id="GO:0016020">
    <property type="term" value="C:membrane"/>
    <property type="evidence" value="ECO:0007669"/>
    <property type="project" value="InterPro"/>
</dbReference>
<accession>A0A1I8IHP6</accession>
<dbReference type="SUPFAM" id="SSF100909">
    <property type="entry name" value="IP3 receptor type 1 binding core, domain 2"/>
    <property type="match status" value="1"/>
</dbReference>
<dbReference type="Gene3D" id="2.80.10.50">
    <property type="match status" value="1"/>
</dbReference>
<dbReference type="InterPro" id="IPR035910">
    <property type="entry name" value="RyR/IP3R_RIH_dom_sf"/>
</dbReference>
<feature type="domain" description="RIH" evidence="1">
    <location>
        <begin position="307"/>
        <end position="383"/>
    </location>
</feature>
<dbReference type="WBParaSite" id="maker-uti_cns_0012907-snap-gene-0.2-mRNA-1">
    <property type="protein sequence ID" value="maker-uti_cns_0012907-snap-gene-0.2-mRNA-1"/>
    <property type="gene ID" value="maker-uti_cns_0012907-snap-gene-0.2"/>
</dbReference>
<dbReference type="PANTHER" id="PTHR13715">
    <property type="entry name" value="RYANODINE RECEPTOR AND IP3 RECEPTOR"/>
    <property type="match status" value="1"/>
</dbReference>
<dbReference type="InterPro" id="IPR015925">
    <property type="entry name" value="Ryanodine_IP3_receptor"/>
</dbReference>
<dbReference type="AlphaFoldDB" id="A0A1I8IHP6"/>
<dbReference type="PANTHER" id="PTHR13715:SF99">
    <property type="entry name" value="INOSITOL 1,4,5-TRISPHOSPHATE RECEPTOR-LIKE PROTEIN A"/>
    <property type="match status" value="1"/>
</dbReference>
<dbReference type="GO" id="GO:0005262">
    <property type="term" value="F:calcium channel activity"/>
    <property type="evidence" value="ECO:0007669"/>
    <property type="project" value="InterPro"/>
</dbReference>
<name>A0A1I8IHP6_9PLAT</name>
<evidence type="ECO:0000259" key="1">
    <source>
        <dbReference type="Pfam" id="PF01365"/>
    </source>
</evidence>